<evidence type="ECO:0000256" key="1">
    <source>
        <dbReference type="SAM" id="Phobius"/>
    </source>
</evidence>
<name>A0ABR1XDM7_9PEZI</name>
<comment type="caution">
    <text evidence="2">The sequence shown here is derived from an EMBL/GenBank/DDBJ whole genome shotgun (WGS) entry which is preliminary data.</text>
</comment>
<protein>
    <submittedName>
        <fullName evidence="2">Uncharacterized protein</fullName>
    </submittedName>
</protein>
<evidence type="ECO:0000313" key="2">
    <source>
        <dbReference type="EMBL" id="KAK8094795.1"/>
    </source>
</evidence>
<keyword evidence="1" id="KW-0812">Transmembrane</keyword>
<gene>
    <name evidence="2" type="ORF">PG997_001480</name>
</gene>
<dbReference type="Proteomes" id="UP001433268">
    <property type="component" value="Unassembled WGS sequence"/>
</dbReference>
<keyword evidence="3" id="KW-1185">Reference proteome</keyword>
<dbReference type="RefSeq" id="XP_066675568.1">
    <property type="nucleotide sequence ID" value="XM_066805795.1"/>
</dbReference>
<reference evidence="2 3" key="1">
    <citation type="submission" date="2023-01" db="EMBL/GenBank/DDBJ databases">
        <title>Analysis of 21 Apiospora genomes using comparative genomics revels a genus with tremendous synthesis potential of carbohydrate active enzymes and secondary metabolites.</title>
        <authorList>
            <person name="Sorensen T."/>
        </authorList>
    </citation>
    <scope>NUCLEOTIDE SEQUENCE [LARGE SCALE GENOMIC DNA]</scope>
    <source>
        <strain evidence="2 3">CBS 114990</strain>
    </source>
</reference>
<accession>A0ABR1XDM7</accession>
<proteinExistence type="predicted"/>
<keyword evidence="1" id="KW-0472">Membrane</keyword>
<sequence length="131" mass="15390">MRDYEGDNDVSWTKQPELMPYVYTDEADPDLRGLDKWSTTRALPRRLREHRQLRFMEWPVPYLAEIDVRVDVSKPRPPPPPGGGGGGVGVGVVAVMIRMKTGMRTRMVKKKKRRKRKRRRMMMMFRMQSTV</sequence>
<feature type="transmembrane region" description="Helical" evidence="1">
    <location>
        <begin position="82"/>
        <end position="99"/>
    </location>
</feature>
<keyword evidence="1" id="KW-1133">Transmembrane helix</keyword>
<organism evidence="2 3">
    <name type="scientific">Apiospora hydei</name>
    <dbReference type="NCBI Taxonomy" id="1337664"/>
    <lineage>
        <taxon>Eukaryota</taxon>
        <taxon>Fungi</taxon>
        <taxon>Dikarya</taxon>
        <taxon>Ascomycota</taxon>
        <taxon>Pezizomycotina</taxon>
        <taxon>Sordariomycetes</taxon>
        <taxon>Xylariomycetidae</taxon>
        <taxon>Amphisphaeriales</taxon>
        <taxon>Apiosporaceae</taxon>
        <taxon>Apiospora</taxon>
    </lineage>
</organism>
<evidence type="ECO:0000313" key="3">
    <source>
        <dbReference type="Proteomes" id="UP001433268"/>
    </source>
</evidence>
<dbReference type="GeneID" id="92038855"/>
<dbReference type="EMBL" id="JAQQWN010000002">
    <property type="protein sequence ID" value="KAK8094795.1"/>
    <property type="molecule type" value="Genomic_DNA"/>
</dbReference>